<gene>
    <name evidence="6" type="ORF">BRAN1462_LOCUS56251</name>
</gene>
<evidence type="ECO:0000256" key="3">
    <source>
        <dbReference type="PROSITE-ProRule" id="PRU00023"/>
    </source>
</evidence>
<protein>
    <recommendedName>
        <fullName evidence="7">Ion transport domain-containing protein</fullName>
    </recommendedName>
</protein>
<feature type="transmembrane region" description="Helical" evidence="5">
    <location>
        <begin position="979"/>
        <end position="1001"/>
    </location>
</feature>
<dbReference type="InterPro" id="IPR036770">
    <property type="entry name" value="Ankyrin_rpt-contain_sf"/>
</dbReference>
<feature type="transmembrane region" description="Helical" evidence="5">
    <location>
        <begin position="1073"/>
        <end position="1091"/>
    </location>
</feature>
<keyword evidence="5" id="KW-0812">Transmembrane</keyword>
<feature type="compositionally biased region" description="Basic and acidic residues" evidence="4">
    <location>
        <begin position="1342"/>
        <end position="1363"/>
    </location>
</feature>
<dbReference type="SUPFAM" id="SSF48403">
    <property type="entry name" value="Ankyrin repeat"/>
    <property type="match status" value="1"/>
</dbReference>
<dbReference type="PANTHER" id="PTHR24171">
    <property type="entry name" value="ANKYRIN REPEAT DOMAIN-CONTAINING PROTEIN 39-RELATED"/>
    <property type="match status" value="1"/>
</dbReference>
<organism evidence="6">
    <name type="scientific">Zooxanthella nutricula</name>
    <dbReference type="NCBI Taxonomy" id="1333877"/>
    <lineage>
        <taxon>Eukaryota</taxon>
        <taxon>Sar</taxon>
        <taxon>Alveolata</taxon>
        <taxon>Dinophyceae</taxon>
        <taxon>Peridiniales</taxon>
        <taxon>Peridiniales incertae sedis</taxon>
        <taxon>Zooxanthella</taxon>
    </lineage>
</organism>
<feature type="repeat" description="ANK" evidence="3">
    <location>
        <begin position="352"/>
        <end position="380"/>
    </location>
</feature>
<accession>A0A6U6UJK0</accession>
<dbReference type="PROSITE" id="PS50088">
    <property type="entry name" value="ANK_REPEAT"/>
    <property type="match status" value="3"/>
</dbReference>
<evidence type="ECO:0000256" key="5">
    <source>
        <dbReference type="SAM" id="Phobius"/>
    </source>
</evidence>
<proteinExistence type="predicted"/>
<feature type="compositionally biased region" description="Polar residues" evidence="4">
    <location>
        <begin position="1365"/>
        <end position="1375"/>
    </location>
</feature>
<sequence>MPRRDPRDERSARGTINIGRVRPNEDAKSFSGNLNKSWKQHRSKASKADDTVSSAADSKLDDDSDEDTTNRISGALAQDCVATVNENFQRLLDCVGRPDDDRATDDAVEFVQERARSMLNHFGAYISHDRASWCWLAEDAADQEDAYKWLRVPMWQWKPPMRLTPLQVADLCQPLKTALSELESAVLAYGRRASDLVSEPGAGMSAPVLTTRNQARNSTRKITRACTAGTAASAGGMSLTSPDTSPPAVQCRETRGTATSFAVPSQFTQELNIMRDNLEIACDEFMLKLIKQVHFPFTYKLRKHDGRAIHMASLYWEADECRHMINELINLKANPEQACLTTSFGNQATVFPIHLAAGSGNLTALETLFEAGADVDLKVRTTDEKKKGDEAGGDKASGPGSFVPSVVKKPLEAGRRIYRGGGSSRRCTTGRAPVLTARESEHYTALHEAAFFKEVSSTRALIEAQADVNATNKFSQTALHTAAKFGASDVAQLLVESGACLDTKDPNGGNALDLALDNGNFPIRKLHILSRCSIDDVLKVARKSPAAAAELMRDQARDSISNEARVHPAWRKALPVESSTRVDIDICECWRELMRIAPQAGEDYLEALTIVPEVQDKNHHPLPRQAMLRPTEITRSCYVMGAEQFGGRPAWTFSGTAGNNPEPRWHQDVNKGLAPQLRRSLTSTSGQGTALESLIRIGEFVWQGFLNRLNGRKMTTRVRVKAVQIRNFVCPEVLYVLANTSHQHIFSKVATRAVIQVVWTERVLHFYNSEVCYRCIEIFVLLVWVFWPRAERDEFAERAMWNFLFASNGRELLYEFFEVRGLFRLMAEGEMGTSHQYFKFVSNYVTVGNVVDLTTILALMMLCVLHIWGEDSDKQYTALLAFVCVSRWITLLIALRAFEAVGKKLLPIFKSTSAMGGIFCVTLFVFLGFLHAFWALSDPGVAKRQIFIDAVRFLFVGDGDGIDMVLDLGRQSDSSAPEFLSVAFLIVALFMFCIWIMNLFIAGTDQAYEQALEYAHTAFLQERAAICLQCLFRPSLAWMFHFRVSVFIGRLLQFFVLLPLWTALCWARVMPDWVSALLLCVLMVVSEAVMCELPGERTMRREGKALASPAGRRVTTEVADATRMPQLPPGVSPSAANMSAAPQPAVLAQRSLENILEARPSEEEMPLPPARWTASFVAEPEAGLIGVPAHPATPVAEAQPQPPREATPVCEARPQPPREAPPQILALPIETDLLPERGMYLWICHREDYEEMDYWPSEGLTATAMEGRVAGLKRDNMLRNRRLAFELGDMKRRTEQVMDNIHKDLSIVRYETRQMEKRFDRKLDGLEALLRRSIVSPHRASRREPLDPDVDRGEDQSEGDFSRSYRPSTAPTWGSANRHMLQQVVEQHSVQEPPQPPASP</sequence>
<dbReference type="SMART" id="SM00248">
    <property type="entry name" value="ANK"/>
    <property type="match status" value="4"/>
</dbReference>
<evidence type="ECO:0000313" key="6">
    <source>
        <dbReference type="EMBL" id="CAD9638429.1"/>
    </source>
</evidence>
<keyword evidence="5" id="KW-1133">Transmembrane helix</keyword>
<feature type="compositionally biased region" description="Basic and acidic residues" evidence="4">
    <location>
        <begin position="1"/>
        <end position="12"/>
    </location>
</feature>
<dbReference type="PROSITE" id="PS50297">
    <property type="entry name" value="ANK_REP_REGION"/>
    <property type="match status" value="2"/>
</dbReference>
<feature type="repeat" description="ANK" evidence="3">
    <location>
        <begin position="474"/>
        <end position="506"/>
    </location>
</feature>
<keyword evidence="1" id="KW-0677">Repeat</keyword>
<feature type="region of interest" description="Disordered" evidence="4">
    <location>
        <begin position="1193"/>
        <end position="1221"/>
    </location>
</feature>
<feature type="transmembrane region" description="Helical" evidence="5">
    <location>
        <begin position="916"/>
        <end position="936"/>
    </location>
</feature>
<feature type="repeat" description="ANK" evidence="3">
    <location>
        <begin position="441"/>
        <end position="473"/>
    </location>
</feature>
<keyword evidence="5" id="KW-0472">Membrane</keyword>
<name>A0A6U6UJK0_9DINO</name>
<dbReference type="EMBL" id="HBGW01088772">
    <property type="protein sequence ID" value="CAD9638429.1"/>
    <property type="molecule type" value="Transcribed_RNA"/>
</dbReference>
<feature type="transmembrane region" description="Helical" evidence="5">
    <location>
        <begin position="1040"/>
        <end position="1061"/>
    </location>
</feature>
<feature type="region of interest" description="Disordered" evidence="4">
    <location>
        <begin position="1338"/>
        <end position="1400"/>
    </location>
</feature>
<evidence type="ECO:0000256" key="1">
    <source>
        <dbReference type="ARBA" id="ARBA00022737"/>
    </source>
</evidence>
<evidence type="ECO:0000256" key="2">
    <source>
        <dbReference type="ARBA" id="ARBA00023043"/>
    </source>
</evidence>
<feature type="compositionally biased region" description="Basic and acidic residues" evidence="4">
    <location>
        <begin position="384"/>
        <end position="393"/>
    </location>
</feature>
<feature type="region of interest" description="Disordered" evidence="4">
    <location>
        <begin position="1"/>
        <end position="70"/>
    </location>
</feature>
<feature type="transmembrane region" description="Helical" evidence="5">
    <location>
        <begin position="844"/>
        <end position="869"/>
    </location>
</feature>
<reference evidence="6" key="1">
    <citation type="submission" date="2021-01" db="EMBL/GenBank/DDBJ databases">
        <authorList>
            <person name="Corre E."/>
            <person name="Pelletier E."/>
            <person name="Niang G."/>
            <person name="Scheremetjew M."/>
            <person name="Finn R."/>
            <person name="Kale V."/>
            <person name="Holt S."/>
            <person name="Cochrane G."/>
            <person name="Meng A."/>
            <person name="Brown T."/>
            <person name="Cohen L."/>
        </authorList>
    </citation>
    <scope>NUCLEOTIDE SEQUENCE</scope>
    <source>
        <strain evidence="6">RCC3387</strain>
    </source>
</reference>
<dbReference type="Gene3D" id="1.25.40.20">
    <property type="entry name" value="Ankyrin repeat-containing domain"/>
    <property type="match status" value="1"/>
</dbReference>
<feature type="region of interest" description="Disordered" evidence="4">
    <location>
        <begin position="384"/>
        <end position="405"/>
    </location>
</feature>
<feature type="transmembrane region" description="Helical" evidence="5">
    <location>
        <begin position="875"/>
        <end position="895"/>
    </location>
</feature>
<dbReference type="Pfam" id="PF12796">
    <property type="entry name" value="Ank_2"/>
    <property type="match status" value="1"/>
</dbReference>
<evidence type="ECO:0008006" key="7">
    <source>
        <dbReference type="Google" id="ProtNLM"/>
    </source>
</evidence>
<evidence type="ECO:0000256" key="4">
    <source>
        <dbReference type="SAM" id="MobiDB-lite"/>
    </source>
</evidence>
<keyword evidence="2 3" id="KW-0040">ANK repeat</keyword>
<dbReference type="InterPro" id="IPR002110">
    <property type="entry name" value="Ankyrin_rpt"/>
</dbReference>